<gene>
    <name evidence="1" type="ORF">VV61_03080</name>
</gene>
<evidence type="ECO:0000313" key="1">
    <source>
        <dbReference type="EMBL" id="KKB26489.1"/>
    </source>
</evidence>
<dbReference type="EMBL" id="LAIU01000001">
    <property type="protein sequence ID" value="KKB26489.1"/>
    <property type="molecule type" value="Genomic_DNA"/>
</dbReference>
<dbReference type="GeneID" id="93793277"/>
<dbReference type="Proteomes" id="UP000033530">
    <property type="component" value="Unassembled WGS sequence"/>
</dbReference>
<name>A0AAJ0NIC8_STACA</name>
<organism evidence="1 2">
    <name type="scientific">Staphylococcus carnosus</name>
    <dbReference type="NCBI Taxonomy" id="1281"/>
    <lineage>
        <taxon>Bacteria</taxon>
        <taxon>Bacillati</taxon>
        <taxon>Bacillota</taxon>
        <taxon>Bacilli</taxon>
        <taxon>Bacillales</taxon>
        <taxon>Staphylococcaceae</taxon>
        <taxon>Staphylococcus</taxon>
    </lineage>
</organism>
<dbReference type="RefSeq" id="WP_015900096.1">
    <property type="nucleotide sequence ID" value="NZ_BKAO01000001.1"/>
</dbReference>
<protein>
    <submittedName>
        <fullName evidence="1">Uncharacterized protein</fullName>
    </submittedName>
</protein>
<reference evidence="1 2" key="1">
    <citation type="submission" date="2015-03" db="EMBL/GenBank/DDBJ databases">
        <title>Draft Genome Sequence of S. carnosus subsp. utilis LTH 7013, Isolated from South Tirolean Ham.</title>
        <authorList>
            <person name="Mueller A."/>
            <person name="Huptas C."/>
            <person name="Wenning M."/>
            <person name="Weiss A."/>
            <person name="Schmidt H."/>
        </authorList>
    </citation>
    <scope>NUCLEOTIDE SEQUENCE [LARGE SCALE GENOMIC DNA]</scope>
    <source>
        <strain evidence="1 2">LTH7013</strain>
    </source>
</reference>
<sequence>MSRTELKPLLNKKATVTGVIKEVVLINQLDRYSTTKSNVKILLKDVTINGIETDHLWLHEKNKYYELAEDYLHQRVKFKAKVKKYVKTRNGIIKEDIGIKRKSAIIPEETYNEEMAALYC</sequence>
<dbReference type="AlphaFoldDB" id="A0AAJ0NIC8"/>
<proteinExistence type="predicted"/>
<evidence type="ECO:0000313" key="2">
    <source>
        <dbReference type="Proteomes" id="UP000033530"/>
    </source>
</evidence>
<comment type="caution">
    <text evidence="1">The sequence shown here is derived from an EMBL/GenBank/DDBJ whole genome shotgun (WGS) entry which is preliminary data.</text>
</comment>
<accession>A0AAJ0NIC8</accession>